<reference evidence="3 4" key="1">
    <citation type="journal article" date="2018" name="IMA Fungus">
        <title>IMA Genome-F 9: Draft genome sequence of Annulohypoxylon stygium, Aspergillus mulundensis, Berkeleyomyces basicola (syn. Thielaviopsis basicola), Ceratocystis smalleyi, two Cercospora beticola strains, Coleophoma cylindrospora, Fusarium fracticaudum, Phialophora cf. hyalina, and Morchella septimelata.</title>
        <authorList>
            <person name="Wingfield B.D."/>
            <person name="Bills G.F."/>
            <person name="Dong Y."/>
            <person name="Huang W."/>
            <person name="Nel W.J."/>
            <person name="Swalarsk-Parry B.S."/>
            <person name="Vaghefi N."/>
            <person name="Wilken P.M."/>
            <person name="An Z."/>
            <person name="de Beer Z.W."/>
            <person name="De Vos L."/>
            <person name="Chen L."/>
            <person name="Duong T.A."/>
            <person name="Gao Y."/>
            <person name="Hammerbacher A."/>
            <person name="Kikkert J.R."/>
            <person name="Li Y."/>
            <person name="Li H."/>
            <person name="Li K."/>
            <person name="Li Q."/>
            <person name="Liu X."/>
            <person name="Ma X."/>
            <person name="Naidoo K."/>
            <person name="Pethybridge S.J."/>
            <person name="Sun J."/>
            <person name="Steenkamp E.T."/>
            <person name="van der Nest M.A."/>
            <person name="van Wyk S."/>
            <person name="Wingfield M.J."/>
            <person name="Xiong C."/>
            <person name="Yue Q."/>
            <person name="Zhang X."/>
        </authorList>
    </citation>
    <scope>NUCLEOTIDE SEQUENCE [LARGE SCALE GENOMIC DNA]</scope>
    <source>
        <strain evidence="3 4">BP5796</strain>
    </source>
</reference>
<dbReference type="PANTHER" id="PTHR10655:SF63">
    <property type="entry name" value="PHOSPHOLIPASE_CARBOXYLESTERASE_THIOESTERASE DOMAIN-CONTAINING PROTEIN"/>
    <property type="match status" value="1"/>
</dbReference>
<dbReference type="Pfam" id="PF02230">
    <property type="entry name" value="Abhydrolase_2"/>
    <property type="match status" value="1"/>
</dbReference>
<feature type="domain" description="Phospholipase/carboxylesterase/thioesterase" evidence="2">
    <location>
        <begin position="15"/>
        <end position="186"/>
    </location>
</feature>
<evidence type="ECO:0000259" key="2">
    <source>
        <dbReference type="Pfam" id="PF02230"/>
    </source>
</evidence>
<dbReference type="InterPro" id="IPR003140">
    <property type="entry name" value="PLipase/COase/thioEstase"/>
</dbReference>
<sequence length="299" mass="32994">MTCPPPTAHHGYPAPHIIPPTSTHTHTIILLHGTSTSGPTFASSLLSFPFSIHDPKLASDPTTETLPHLLPSVRFVFPTGKLRISTVFGGVLKHAWFDITTFSDRTVGEDKQIEGLKESCLYLAELVQEEVKLLEGRSNRVVLGGFSQGCAMVSFACLSGVLPRVRLGAVIGMSGWLPFRRQIEEVVDSCKGLSSFERRRAVRGYLLDLLGLEASSGEGHSVGEQCLDTELWFGHGLADEKVKPQWALEMSNVMESVGCQRSMKMYDDLGHWYCAAEMRDIFDFLRRMGLGEGKTELVQ</sequence>
<protein>
    <recommendedName>
        <fullName evidence="2">Phospholipase/carboxylesterase/thioesterase domain-containing protein</fullName>
    </recommendedName>
</protein>
<dbReference type="AlphaFoldDB" id="A0A3D8RPC2"/>
<comment type="caution">
    <text evidence="3">The sequence shown here is derived from an EMBL/GenBank/DDBJ whole genome shotgun (WGS) entry which is preliminary data.</text>
</comment>
<dbReference type="Gene3D" id="3.40.50.1820">
    <property type="entry name" value="alpha/beta hydrolase"/>
    <property type="match status" value="1"/>
</dbReference>
<comment type="similarity">
    <text evidence="1">Belongs to the AB hydrolase superfamily. AB hydrolase 2 family.</text>
</comment>
<dbReference type="OrthoDB" id="2418081at2759"/>
<dbReference type="PANTHER" id="PTHR10655">
    <property type="entry name" value="LYSOPHOSPHOLIPASE-RELATED"/>
    <property type="match status" value="1"/>
</dbReference>
<dbReference type="GO" id="GO:0052689">
    <property type="term" value="F:carboxylic ester hydrolase activity"/>
    <property type="evidence" value="ECO:0007669"/>
    <property type="project" value="TreeGrafter"/>
</dbReference>
<organism evidence="3 4">
    <name type="scientific">Coleophoma crateriformis</name>
    <dbReference type="NCBI Taxonomy" id="565419"/>
    <lineage>
        <taxon>Eukaryota</taxon>
        <taxon>Fungi</taxon>
        <taxon>Dikarya</taxon>
        <taxon>Ascomycota</taxon>
        <taxon>Pezizomycotina</taxon>
        <taxon>Leotiomycetes</taxon>
        <taxon>Helotiales</taxon>
        <taxon>Dermateaceae</taxon>
        <taxon>Coleophoma</taxon>
    </lineage>
</organism>
<evidence type="ECO:0000313" key="4">
    <source>
        <dbReference type="Proteomes" id="UP000256328"/>
    </source>
</evidence>
<dbReference type="InterPro" id="IPR029058">
    <property type="entry name" value="AB_hydrolase_fold"/>
</dbReference>
<dbReference type="Proteomes" id="UP000256328">
    <property type="component" value="Unassembled WGS sequence"/>
</dbReference>
<accession>A0A3D8RPC2</accession>
<keyword evidence="4" id="KW-1185">Reference proteome</keyword>
<dbReference type="SUPFAM" id="SSF53474">
    <property type="entry name" value="alpha/beta-Hydrolases"/>
    <property type="match status" value="1"/>
</dbReference>
<evidence type="ECO:0000256" key="1">
    <source>
        <dbReference type="ARBA" id="ARBA00006499"/>
    </source>
</evidence>
<dbReference type="GO" id="GO:0005737">
    <property type="term" value="C:cytoplasm"/>
    <property type="evidence" value="ECO:0007669"/>
    <property type="project" value="TreeGrafter"/>
</dbReference>
<proteinExistence type="inferred from homology"/>
<evidence type="ECO:0000313" key="3">
    <source>
        <dbReference type="EMBL" id="RDW75899.1"/>
    </source>
</evidence>
<dbReference type="EMBL" id="PDLN01000009">
    <property type="protein sequence ID" value="RDW75899.1"/>
    <property type="molecule type" value="Genomic_DNA"/>
</dbReference>
<dbReference type="InterPro" id="IPR050565">
    <property type="entry name" value="LYPA1-2/EST-like"/>
</dbReference>
<dbReference type="GO" id="GO:0008474">
    <property type="term" value="F:palmitoyl-(protein) hydrolase activity"/>
    <property type="evidence" value="ECO:0007669"/>
    <property type="project" value="TreeGrafter"/>
</dbReference>
<name>A0A3D8RPC2_9HELO</name>
<gene>
    <name evidence="3" type="ORF">BP5796_06720</name>
</gene>